<dbReference type="AlphaFoldDB" id="A0A1U9RRF9"/>
<protein>
    <recommendedName>
        <fullName evidence="3">TmRNA-binding protein SmpB</fullName>
    </recommendedName>
</protein>
<dbReference type="Proteomes" id="UP000189666">
    <property type="component" value="Chromosome"/>
</dbReference>
<reference evidence="1 2" key="1">
    <citation type="submission" date="2017-02" db="EMBL/GenBank/DDBJ databases">
        <title>Complete Genome of Candidatus Carsonella ruddii strain BC, a Nutritional Endosymbiont of Bactericera cockerelli.</title>
        <authorList>
            <person name="Riley A.B."/>
            <person name="Kim D.H."/>
            <person name="Hansen A.K."/>
        </authorList>
    </citation>
    <scope>NUCLEOTIDE SEQUENCE [LARGE SCALE GENOMIC DNA]</scope>
    <source>
        <strain evidence="1 2">BC</strain>
    </source>
</reference>
<dbReference type="InterPro" id="IPR023620">
    <property type="entry name" value="SmpB"/>
</dbReference>
<dbReference type="Gene3D" id="2.40.280.10">
    <property type="match status" value="1"/>
</dbReference>
<dbReference type="RefSeq" id="WP_211118605.1">
    <property type="nucleotide sequence ID" value="NZ_CP019943.1"/>
</dbReference>
<gene>
    <name evidence="1" type="ORF">BW244_0076</name>
</gene>
<evidence type="ECO:0000313" key="1">
    <source>
        <dbReference type="EMBL" id="AQU89494.1"/>
    </source>
</evidence>
<evidence type="ECO:0000313" key="2">
    <source>
        <dbReference type="Proteomes" id="UP000189666"/>
    </source>
</evidence>
<sequence>MYKINNFFLDKYYFVKNFISGIKLNKEDIILIKNNKINFNLSFIKIDNNSIFFCFNKKKRFLLLKKKEIYFILNILKNKKYNCIPVIFLKIKSFYKIKISLVKKKGMKGVDVLKK</sequence>
<proteinExistence type="predicted"/>
<dbReference type="SUPFAM" id="SSF74982">
    <property type="entry name" value="Small protein B (SmpB)"/>
    <property type="match status" value="1"/>
</dbReference>
<accession>A0A1U9RRF9</accession>
<evidence type="ECO:0008006" key="3">
    <source>
        <dbReference type="Google" id="ProtNLM"/>
    </source>
</evidence>
<dbReference type="EMBL" id="CP019943">
    <property type="protein sequence ID" value="AQU89494.1"/>
    <property type="molecule type" value="Genomic_DNA"/>
</dbReference>
<organism evidence="1 2">
    <name type="scientific">Carsonella ruddii</name>
    <dbReference type="NCBI Taxonomy" id="114186"/>
    <lineage>
        <taxon>Bacteria</taxon>
        <taxon>Pseudomonadati</taxon>
        <taxon>Pseudomonadota</taxon>
        <taxon>Gammaproteobacteria</taxon>
        <taxon>Oceanospirillales</taxon>
        <taxon>Halomonadaceae</taxon>
        <taxon>Zymobacter group</taxon>
        <taxon>Candidatus Carsonella</taxon>
    </lineage>
</organism>
<name>A0A1U9RRF9_CARRU</name>